<accession>A0ABP8WUW1</accession>
<dbReference type="SUPFAM" id="SSF52540">
    <property type="entry name" value="P-loop containing nucleoside triphosphate hydrolases"/>
    <property type="match status" value="1"/>
</dbReference>
<protein>
    <submittedName>
        <fullName evidence="5">ABC transporter ATP-binding protein</fullName>
    </submittedName>
</protein>
<keyword evidence="1" id="KW-0813">Transport</keyword>
<dbReference type="Proteomes" id="UP001500325">
    <property type="component" value="Unassembled WGS sequence"/>
</dbReference>
<keyword evidence="6" id="KW-1185">Reference proteome</keyword>
<dbReference type="InterPro" id="IPR017871">
    <property type="entry name" value="ABC_transporter-like_CS"/>
</dbReference>
<dbReference type="SMART" id="SM00382">
    <property type="entry name" value="AAA"/>
    <property type="match status" value="1"/>
</dbReference>
<sequence>MSASPSTQAPPATDLVRFAGVTKTYSNGFTALAPVDLTIGAGRIVSIVGPSGCGKTTLLRMAGGLSSPTTGELAVHSAQNSYVFQDPTLMAWRSVLANTELVSKIRKVPRAECRRRAVEALRLVGLENVQKSLPRELSGGMKMRVSLARALASEPDLMLMDEPFAALDEFTRDRMADELIRLWRERRFGVLFITHSIREAVKIAHEVVVMASGPGRIVETVESPSPPQADADAARDTDALDETVKYIGARLAAA</sequence>
<dbReference type="InterPro" id="IPR027417">
    <property type="entry name" value="P-loop_NTPase"/>
</dbReference>
<dbReference type="CDD" id="cd03293">
    <property type="entry name" value="ABC_NrtD_SsuB_transporters"/>
    <property type="match status" value="1"/>
</dbReference>
<proteinExistence type="predicted"/>
<dbReference type="PROSITE" id="PS00211">
    <property type="entry name" value="ABC_TRANSPORTER_1"/>
    <property type="match status" value="1"/>
</dbReference>
<dbReference type="InterPro" id="IPR050166">
    <property type="entry name" value="ABC_transporter_ATP-bind"/>
</dbReference>
<dbReference type="Pfam" id="PF00005">
    <property type="entry name" value="ABC_tran"/>
    <property type="match status" value="1"/>
</dbReference>
<name>A0ABP8WUW1_9PSEU</name>
<feature type="domain" description="ABC transporter" evidence="4">
    <location>
        <begin position="16"/>
        <end position="237"/>
    </location>
</feature>
<evidence type="ECO:0000256" key="2">
    <source>
        <dbReference type="ARBA" id="ARBA00022741"/>
    </source>
</evidence>
<evidence type="ECO:0000313" key="6">
    <source>
        <dbReference type="Proteomes" id="UP001500325"/>
    </source>
</evidence>
<dbReference type="InterPro" id="IPR003439">
    <property type="entry name" value="ABC_transporter-like_ATP-bd"/>
</dbReference>
<dbReference type="PANTHER" id="PTHR42788">
    <property type="entry name" value="TAURINE IMPORT ATP-BINDING PROTEIN-RELATED"/>
    <property type="match status" value="1"/>
</dbReference>
<evidence type="ECO:0000313" key="5">
    <source>
        <dbReference type="EMBL" id="GAA4695921.1"/>
    </source>
</evidence>
<evidence type="ECO:0000259" key="4">
    <source>
        <dbReference type="PROSITE" id="PS50893"/>
    </source>
</evidence>
<evidence type="ECO:0000256" key="1">
    <source>
        <dbReference type="ARBA" id="ARBA00022448"/>
    </source>
</evidence>
<dbReference type="PROSITE" id="PS50893">
    <property type="entry name" value="ABC_TRANSPORTER_2"/>
    <property type="match status" value="1"/>
</dbReference>
<dbReference type="InterPro" id="IPR003593">
    <property type="entry name" value="AAA+_ATPase"/>
</dbReference>
<organism evidence="5 6">
    <name type="scientific">Pseudonocardia yuanmonensis</name>
    <dbReference type="NCBI Taxonomy" id="1095914"/>
    <lineage>
        <taxon>Bacteria</taxon>
        <taxon>Bacillati</taxon>
        <taxon>Actinomycetota</taxon>
        <taxon>Actinomycetes</taxon>
        <taxon>Pseudonocardiales</taxon>
        <taxon>Pseudonocardiaceae</taxon>
        <taxon>Pseudonocardia</taxon>
    </lineage>
</organism>
<evidence type="ECO:0000256" key="3">
    <source>
        <dbReference type="ARBA" id="ARBA00022840"/>
    </source>
</evidence>
<keyword evidence="2" id="KW-0547">Nucleotide-binding</keyword>
<comment type="caution">
    <text evidence="5">The sequence shown here is derived from an EMBL/GenBank/DDBJ whole genome shotgun (WGS) entry which is preliminary data.</text>
</comment>
<gene>
    <name evidence="5" type="ORF">GCM10023215_37330</name>
</gene>
<dbReference type="EMBL" id="BAABIC010000012">
    <property type="protein sequence ID" value="GAA4695921.1"/>
    <property type="molecule type" value="Genomic_DNA"/>
</dbReference>
<dbReference type="GO" id="GO:0005524">
    <property type="term" value="F:ATP binding"/>
    <property type="evidence" value="ECO:0007669"/>
    <property type="project" value="UniProtKB-KW"/>
</dbReference>
<dbReference type="RefSeq" id="WP_345381859.1">
    <property type="nucleotide sequence ID" value="NZ_BAABIC010000012.1"/>
</dbReference>
<dbReference type="Gene3D" id="3.40.50.300">
    <property type="entry name" value="P-loop containing nucleotide triphosphate hydrolases"/>
    <property type="match status" value="1"/>
</dbReference>
<keyword evidence="3 5" id="KW-0067">ATP-binding</keyword>
<reference evidence="6" key="1">
    <citation type="journal article" date="2019" name="Int. J. Syst. Evol. Microbiol.">
        <title>The Global Catalogue of Microorganisms (GCM) 10K type strain sequencing project: providing services to taxonomists for standard genome sequencing and annotation.</title>
        <authorList>
            <consortium name="The Broad Institute Genomics Platform"/>
            <consortium name="The Broad Institute Genome Sequencing Center for Infectious Disease"/>
            <person name="Wu L."/>
            <person name="Ma J."/>
        </authorList>
    </citation>
    <scope>NUCLEOTIDE SEQUENCE [LARGE SCALE GENOMIC DNA]</scope>
    <source>
        <strain evidence="6">JCM 18055</strain>
    </source>
</reference>
<dbReference type="PANTHER" id="PTHR42788:SF19">
    <property type="entry name" value="ALIPHATIC SULFONATES IMPORT ATP-BINDING PROTEIN SSUB 2"/>
    <property type="match status" value="1"/>
</dbReference>